<dbReference type="Proteomes" id="UP000789405">
    <property type="component" value="Unassembled WGS sequence"/>
</dbReference>
<feature type="transmembrane region" description="Helical" evidence="5">
    <location>
        <begin position="321"/>
        <end position="338"/>
    </location>
</feature>
<evidence type="ECO:0000313" key="6">
    <source>
        <dbReference type="EMBL" id="CAG8748249.1"/>
    </source>
</evidence>
<dbReference type="Pfam" id="PF01040">
    <property type="entry name" value="UbiA"/>
    <property type="match status" value="1"/>
</dbReference>
<evidence type="ECO:0000313" key="7">
    <source>
        <dbReference type="Proteomes" id="UP000789405"/>
    </source>
</evidence>
<reference evidence="6" key="1">
    <citation type="submission" date="2021-06" db="EMBL/GenBank/DDBJ databases">
        <authorList>
            <person name="Kallberg Y."/>
            <person name="Tangrot J."/>
            <person name="Rosling A."/>
        </authorList>
    </citation>
    <scope>NUCLEOTIDE SEQUENCE</scope>
    <source>
        <strain evidence="6">MA453B</strain>
    </source>
</reference>
<dbReference type="InterPro" id="IPR000537">
    <property type="entry name" value="UbiA_prenyltransferase"/>
</dbReference>
<keyword evidence="2 5" id="KW-0812">Transmembrane</keyword>
<dbReference type="EMBL" id="CAJVPY010014761">
    <property type="protein sequence ID" value="CAG8748249.1"/>
    <property type="molecule type" value="Genomic_DNA"/>
</dbReference>
<feature type="transmembrane region" description="Helical" evidence="5">
    <location>
        <begin position="129"/>
        <end position="155"/>
    </location>
</feature>
<comment type="subcellular location">
    <subcellularLocation>
        <location evidence="1">Membrane</location>
        <topology evidence="1">Multi-pass membrane protein</topology>
    </subcellularLocation>
</comment>
<keyword evidence="3 5" id="KW-1133">Transmembrane helix</keyword>
<dbReference type="OrthoDB" id="1393842at2759"/>
<accession>A0A9N9IRE1</accession>
<proteinExistence type="predicted"/>
<dbReference type="GO" id="GO:0016020">
    <property type="term" value="C:membrane"/>
    <property type="evidence" value="ECO:0007669"/>
    <property type="project" value="UniProtKB-SubCell"/>
</dbReference>
<sequence>MEYEANFSHKFNSINNILKAIHKEALINFLVSITDWSTAIIPPLLMTVGAFYMQFFSSVVISPYYFSPFDIIKKILFPRLFKVAIYFSSFLISFNWLNQFDDVEEDKLNKPFRPIPSGLVTVEGARRRLIAFNIIFPIVSYLIGGLPLLISAFLWQMWFVTYKLLNLSVNALCKNFFSAFGAWIMFVVTSNLITGTEFKVSKWWGCEPCPFKLSVVIFVFFTLQVQDLRDQKGDALIGRKTLPLLIGDNICRRLTAIAFVLSAFFLYGSANYFLILPGVKKLNTSVPSEFTIIEIILFAVIAWTCVRLIKYRDQREDRYTYEIWYSGFYAVLCFYYGMTIGTFSNNISLNNAISIVDY</sequence>
<dbReference type="InterPro" id="IPR044878">
    <property type="entry name" value="UbiA_sf"/>
</dbReference>
<dbReference type="PANTHER" id="PTHR42723">
    <property type="entry name" value="CHLOROPHYLL SYNTHASE"/>
    <property type="match status" value="1"/>
</dbReference>
<gene>
    <name evidence="6" type="ORF">DERYTH_LOCUS16636</name>
</gene>
<feature type="transmembrane region" description="Helical" evidence="5">
    <location>
        <begin position="290"/>
        <end position="309"/>
    </location>
</feature>
<evidence type="ECO:0000256" key="5">
    <source>
        <dbReference type="SAM" id="Phobius"/>
    </source>
</evidence>
<keyword evidence="4 5" id="KW-0472">Membrane</keyword>
<evidence type="ECO:0000256" key="4">
    <source>
        <dbReference type="ARBA" id="ARBA00023136"/>
    </source>
</evidence>
<feature type="transmembrane region" description="Helical" evidence="5">
    <location>
        <begin position="176"/>
        <end position="193"/>
    </location>
</feature>
<name>A0A9N9IRE1_9GLOM</name>
<dbReference type="GO" id="GO:0016765">
    <property type="term" value="F:transferase activity, transferring alkyl or aryl (other than methyl) groups"/>
    <property type="evidence" value="ECO:0007669"/>
    <property type="project" value="InterPro"/>
</dbReference>
<keyword evidence="7" id="KW-1185">Reference proteome</keyword>
<dbReference type="InterPro" id="IPR050475">
    <property type="entry name" value="Prenyltransferase_related"/>
</dbReference>
<dbReference type="PANTHER" id="PTHR42723:SF1">
    <property type="entry name" value="CHLOROPHYLL SYNTHASE, CHLOROPLASTIC"/>
    <property type="match status" value="1"/>
</dbReference>
<feature type="transmembrane region" description="Helical" evidence="5">
    <location>
        <begin position="79"/>
        <end position="97"/>
    </location>
</feature>
<dbReference type="Gene3D" id="1.10.357.140">
    <property type="entry name" value="UbiA prenyltransferase"/>
    <property type="match status" value="1"/>
</dbReference>
<organism evidence="6 7">
    <name type="scientific">Dentiscutata erythropus</name>
    <dbReference type="NCBI Taxonomy" id="1348616"/>
    <lineage>
        <taxon>Eukaryota</taxon>
        <taxon>Fungi</taxon>
        <taxon>Fungi incertae sedis</taxon>
        <taxon>Mucoromycota</taxon>
        <taxon>Glomeromycotina</taxon>
        <taxon>Glomeromycetes</taxon>
        <taxon>Diversisporales</taxon>
        <taxon>Gigasporaceae</taxon>
        <taxon>Dentiscutata</taxon>
    </lineage>
</organism>
<dbReference type="AlphaFoldDB" id="A0A9N9IRE1"/>
<evidence type="ECO:0000256" key="3">
    <source>
        <dbReference type="ARBA" id="ARBA00022989"/>
    </source>
</evidence>
<comment type="caution">
    <text evidence="6">The sequence shown here is derived from an EMBL/GenBank/DDBJ whole genome shotgun (WGS) entry which is preliminary data.</text>
</comment>
<evidence type="ECO:0000256" key="1">
    <source>
        <dbReference type="ARBA" id="ARBA00004141"/>
    </source>
</evidence>
<evidence type="ECO:0000256" key="2">
    <source>
        <dbReference type="ARBA" id="ARBA00022692"/>
    </source>
</evidence>
<feature type="transmembrane region" description="Helical" evidence="5">
    <location>
        <begin position="250"/>
        <end position="270"/>
    </location>
</feature>
<protein>
    <submittedName>
        <fullName evidence="6">7870_t:CDS:1</fullName>
    </submittedName>
</protein>